<dbReference type="OrthoDB" id="9804312at2"/>
<accession>A0A1M7T7E7</accession>
<dbReference type="InterPro" id="IPR029063">
    <property type="entry name" value="SAM-dependent_MTases_sf"/>
</dbReference>
<dbReference type="Gene3D" id="3.40.50.150">
    <property type="entry name" value="Vaccinia Virus protein VP39"/>
    <property type="match status" value="1"/>
</dbReference>
<dbReference type="InterPro" id="IPR050508">
    <property type="entry name" value="Methyltransf_Superfamily"/>
</dbReference>
<name>A0A1M7T7E7_9BRAD</name>
<dbReference type="GO" id="GO:0008757">
    <property type="term" value="F:S-adenosylmethionine-dependent methyltransferase activity"/>
    <property type="evidence" value="ECO:0007669"/>
    <property type="project" value="InterPro"/>
</dbReference>
<keyword evidence="2" id="KW-0808">Transferase</keyword>
<dbReference type="PANTHER" id="PTHR42912:SF94">
    <property type="entry name" value="METHYLTRANSFERASE TYPE 11 DOMAIN-CONTAINING PROTEIN"/>
    <property type="match status" value="1"/>
</dbReference>
<evidence type="ECO:0000313" key="3">
    <source>
        <dbReference type="Proteomes" id="UP000184096"/>
    </source>
</evidence>
<evidence type="ECO:0000313" key="2">
    <source>
        <dbReference type="EMBL" id="SHN66661.1"/>
    </source>
</evidence>
<dbReference type="CDD" id="cd02440">
    <property type="entry name" value="AdoMet_MTases"/>
    <property type="match status" value="1"/>
</dbReference>
<dbReference type="GO" id="GO:0032259">
    <property type="term" value="P:methylation"/>
    <property type="evidence" value="ECO:0007669"/>
    <property type="project" value="UniProtKB-KW"/>
</dbReference>
<dbReference type="EMBL" id="LT670849">
    <property type="protein sequence ID" value="SHN66661.1"/>
    <property type="molecule type" value="Genomic_DNA"/>
</dbReference>
<dbReference type="Pfam" id="PF08241">
    <property type="entry name" value="Methyltransf_11"/>
    <property type="match status" value="1"/>
</dbReference>
<organism evidence="2 3">
    <name type="scientific">Bradyrhizobium erythrophlei</name>
    <dbReference type="NCBI Taxonomy" id="1437360"/>
    <lineage>
        <taxon>Bacteria</taxon>
        <taxon>Pseudomonadati</taxon>
        <taxon>Pseudomonadota</taxon>
        <taxon>Alphaproteobacteria</taxon>
        <taxon>Hyphomicrobiales</taxon>
        <taxon>Nitrobacteraceae</taxon>
        <taxon>Bradyrhizobium</taxon>
    </lineage>
</organism>
<dbReference type="Proteomes" id="UP000184096">
    <property type="component" value="Chromosome I"/>
</dbReference>
<protein>
    <submittedName>
        <fullName evidence="2">Methyltransferase domain-containing protein</fullName>
    </submittedName>
</protein>
<dbReference type="AlphaFoldDB" id="A0A1M7T7E7"/>
<dbReference type="PANTHER" id="PTHR42912">
    <property type="entry name" value="METHYLTRANSFERASE"/>
    <property type="match status" value="1"/>
</dbReference>
<feature type="domain" description="Methyltransferase type 11" evidence="1">
    <location>
        <begin position="45"/>
        <end position="138"/>
    </location>
</feature>
<reference evidence="3" key="1">
    <citation type="submission" date="2016-11" db="EMBL/GenBank/DDBJ databases">
        <authorList>
            <person name="Varghese N."/>
            <person name="Submissions S."/>
        </authorList>
    </citation>
    <scope>NUCLEOTIDE SEQUENCE [LARGE SCALE GENOMIC DNA]</scope>
    <source>
        <strain evidence="3">GAS401</strain>
    </source>
</reference>
<keyword evidence="2" id="KW-0489">Methyltransferase</keyword>
<dbReference type="SUPFAM" id="SSF53335">
    <property type="entry name" value="S-adenosyl-L-methionine-dependent methyltransferases"/>
    <property type="match status" value="1"/>
</dbReference>
<sequence length="197" mass="21653">MDQQTLAAYDRDAAAFARDWHEQPAPTDLHDIVKRFFVAGGATADIGCGSGREVAWLNVNGFPAKGFDASDGLLSEARRRYPQLEFAHAELPALGGVATDAFDNVLCETVIMHLDRALVPPSVRRMLEIVKPGGVFYLSWRVTEGDDQRDKHERLYAAFEPSLVRSELTAATILLDEERISASSGKKVARIVVRKAA</sequence>
<dbReference type="InterPro" id="IPR013216">
    <property type="entry name" value="Methyltransf_11"/>
</dbReference>
<proteinExistence type="predicted"/>
<evidence type="ECO:0000259" key="1">
    <source>
        <dbReference type="Pfam" id="PF08241"/>
    </source>
</evidence>
<gene>
    <name evidence="2" type="ORF">SAMN05444170_1037</name>
</gene>
<dbReference type="RefSeq" id="WP_072816975.1">
    <property type="nucleotide sequence ID" value="NZ_LT670849.1"/>
</dbReference>
<keyword evidence="3" id="KW-1185">Reference proteome</keyword>